<name>A0ABV2J1E3_9HYPH</name>
<proteinExistence type="predicted"/>
<accession>A0ABV2J1E3</accession>
<evidence type="ECO:0000313" key="1">
    <source>
        <dbReference type="EMBL" id="MET3614579.1"/>
    </source>
</evidence>
<gene>
    <name evidence="1" type="ORF">ABID16_002916</name>
</gene>
<evidence type="ECO:0000313" key="2">
    <source>
        <dbReference type="Proteomes" id="UP001549047"/>
    </source>
</evidence>
<dbReference type="RefSeq" id="WP_354557073.1">
    <property type="nucleotide sequence ID" value="NZ_JBEPMB010000004.1"/>
</dbReference>
<sequence>MAEIDSTLAGRFELLGEIDASPRRELREIEVPTDIWPGTRSDMASLERNAEEWRREERRQAVTGFVRKLFRR</sequence>
<keyword evidence="2" id="KW-1185">Reference proteome</keyword>
<organism evidence="1 2">
    <name type="scientific">Rhizobium aquaticum</name>
    <dbReference type="NCBI Taxonomy" id="1549636"/>
    <lineage>
        <taxon>Bacteria</taxon>
        <taxon>Pseudomonadati</taxon>
        <taxon>Pseudomonadota</taxon>
        <taxon>Alphaproteobacteria</taxon>
        <taxon>Hyphomicrobiales</taxon>
        <taxon>Rhizobiaceae</taxon>
        <taxon>Rhizobium/Agrobacterium group</taxon>
        <taxon>Rhizobium</taxon>
    </lineage>
</organism>
<dbReference type="EMBL" id="JBEPMB010000004">
    <property type="protein sequence ID" value="MET3614579.1"/>
    <property type="molecule type" value="Genomic_DNA"/>
</dbReference>
<protein>
    <submittedName>
        <fullName evidence="1">Uncharacterized protein</fullName>
    </submittedName>
</protein>
<comment type="caution">
    <text evidence="1">The sequence shown here is derived from an EMBL/GenBank/DDBJ whole genome shotgun (WGS) entry which is preliminary data.</text>
</comment>
<dbReference type="Proteomes" id="UP001549047">
    <property type="component" value="Unassembled WGS sequence"/>
</dbReference>
<reference evidence="1 2" key="1">
    <citation type="submission" date="2024-06" db="EMBL/GenBank/DDBJ databases">
        <title>Genomic Encyclopedia of Type Strains, Phase IV (KMG-IV): sequencing the most valuable type-strain genomes for metagenomic binning, comparative biology and taxonomic classification.</title>
        <authorList>
            <person name="Goeker M."/>
        </authorList>
    </citation>
    <scope>NUCLEOTIDE SEQUENCE [LARGE SCALE GENOMIC DNA]</scope>
    <source>
        <strain evidence="1 2">DSM 29780</strain>
    </source>
</reference>